<reference evidence="5" key="1">
    <citation type="submission" date="2016-06" db="EMBL/GenBank/DDBJ databases">
        <title>Parallel loss of symbiosis genes in relatives of nitrogen-fixing non-legume Parasponia.</title>
        <authorList>
            <person name="Van Velzen R."/>
            <person name="Holmer R."/>
            <person name="Bu F."/>
            <person name="Rutten L."/>
            <person name="Van Zeijl A."/>
            <person name="Liu W."/>
            <person name="Santuari L."/>
            <person name="Cao Q."/>
            <person name="Sharma T."/>
            <person name="Shen D."/>
            <person name="Roswanjaya Y."/>
            <person name="Wardhani T."/>
            <person name="Kalhor M.S."/>
            <person name="Jansen J."/>
            <person name="Van den Hoogen J."/>
            <person name="Gungor B."/>
            <person name="Hartog M."/>
            <person name="Hontelez J."/>
            <person name="Verver J."/>
            <person name="Yang W.-C."/>
            <person name="Schijlen E."/>
            <person name="Repin R."/>
            <person name="Schilthuizen M."/>
            <person name="Schranz E."/>
            <person name="Heidstra R."/>
            <person name="Miyata K."/>
            <person name="Fedorova E."/>
            <person name="Kohlen W."/>
            <person name="Bisseling T."/>
            <person name="Smit S."/>
            <person name="Geurts R."/>
        </authorList>
    </citation>
    <scope>NUCLEOTIDE SEQUENCE [LARGE SCALE GENOMIC DNA]</scope>
    <source>
        <strain evidence="5">cv. WU1-14</strain>
    </source>
</reference>
<dbReference type="SMART" id="SM01191">
    <property type="entry name" value="ENT"/>
    <property type="match status" value="1"/>
</dbReference>
<dbReference type="PANTHER" id="PTHR31917:SF5">
    <property type="entry name" value="OS02G0204500 PROTEIN"/>
    <property type="match status" value="1"/>
</dbReference>
<evidence type="ECO:0000313" key="5">
    <source>
        <dbReference type="Proteomes" id="UP000237105"/>
    </source>
</evidence>
<dbReference type="Pfam" id="PF05641">
    <property type="entry name" value="Agenet"/>
    <property type="match status" value="1"/>
</dbReference>
<comment type="caution">
    <text evidence="4">The sequence shown here is derived from an EMBL/GenBank/DDBJ whole genome shotgun (WGS) entry which is preliminary data.</text>
</comment>
<evidence type="ECO:0000313" key="4">
    <source>
        <dbReference type="EMBL" id="PON56915.1"/>
    </source>
</evidence>
<dbReference type="InterPro" id="IPR005491">
    <property type="entry name" value="ENT_dom"/>
</dbReference>
<evidence type="ECO:0000259" key="3">
    <source>
        <dbReference type="PROSITE" id="PS51138"/>
    </source>
</evidence>
<dbReference type="InterPro" id="IPR014002">
    <property type="entry name" value="Agenet_dom_plant"/>
</dbReference>
<feature type="domain" description="ENT" evidence="3">
    <location>
        <begin position="347"/>
        <end position="411"/>
    </location>
</feature>
<organism evidence="4 5">
    <name type="scientific">Parasponia andersonii</name>
    <name type="common">Sponia andersonii</name>
    <dbReference type="NCBI Taxonomy" id="3476"/>
    <lineage>
        <taxon>Eukaryota</taxon>
        <taxon>Viridiplantae</taxon>
        <taxon>Streptophyta</taxon>
        <taxon>Embryophyta</taxon>
        <taxon>Tracheophyta</taxon>
        <taxon>Spermatophyta</taxon>
        <taxon>Magnoliopsida</taxon>
        <taxon>eudicotyledons</taxon>
        <taxon>Gunneridae</taxon>
        <taxon>Pentapetalae</taxon>
        <taxon>rosids</taxon>
        <taxon>fabids</taxon>
        <taxon>Rosales</taxon>
        <taxon>Cannabaceae</taxon>
        <taxon>Parasponia</taxon>
    </lineage>
</organism>
<evidence type="ECO:0000256" key="1">
    <source>
        <dbReference type="ARBA" id="ARBA00004123"/>
    </source>
</evidence>
<dbReference type="Pfam" id="PF03735">
    <property type="entry name" value="ENT"/>
    <property type="match status" value="1"/>
</dbReference>
<keyword evidence="2" id="KW-0539">Nucleus</keyword>
<dbReference type="InterPro" id="IPR008395">
    <property type="entry name" value="Agenet-like_dom"/>
</dbReference>
<dbReference type="AlphaFoldDB" id="A0A2P5C7E1"/>
<gene>
    <name evidence="4" type="ORF">PanWU01x14_177810</name>
</gene>
<name>A0A2P5C7E1_PARAD</name>
<dbReference type="SUPFAM" id="SSF158639">
    <property type="entry name" value="ENT-like"/>
    <property type="match status" value="1"/>
</dbReference>
<dbReference type="STRING" id="3476.A0A2P5C7E1"/>
<accession>A0A2P5C7E1</accession>
<dbReference type="Proteomes" id="UP000237105">
    <property type="component" value="Unassembled WGS sequence"/>
</dbReference>
<evidence type="ECO:0000256" key="2">
    <source>
        <dbReference type="ARBA" id="ARBA00023242"/>
    </source>
</evidence>
<proteinExistence type="predicted"/>
<protein>
    <submittedName>
        <fullName evidence="4">Agenet domain containing protein</fullName>
    </submittedName>
</protein>
<sequence length="411" mass="46314">MRFKKGSKIEVLSKREVPSGSWQCAEIICGNGHNYTVRYDGLEGANVVEGVSRKDIRPCPPPPEVSDDWVCGDVVEVFHNFSWKMATISEVFGKKYVLVRLLGSSQEYKVSKFDIRIRRSWQDDKWIVIGKGSRSSDNLKDDEILTLEDNQNSSFQIQKTNTRIGSRVNGHHFLVKNKLNFQESRFSSSRTLKRASPHCHSQADAQAGIAQKFRVIENEGRCHQVFASNLSVLAKQADDALPRDVAGEKESHASFDIRRTSFPEVYLEKRKQSGDVGCSAAVNIESDDADSIASSVGSCSINSNNSSASTRYVSANPVKDLDFCNAESFYHERYEEGNCLLPRKEELASEIHRLELYAYRCTIEALHASGPLSWEQEELMTNLRLSLHISNDEHLLELRNLVSADTSMQLR</sequence>
<dbReference type="PROSITE" id="PS51138">
    <property type="entry name" value="ENT"/>
    <property type="match status" value="1"/>
</dbReference>
<dbReference type="PANTHER" id="PTHR31917">
    <property type="entry name" value="AGENET DOMAIN-CONTAINING PROTEIN-RELATED"/>
    <property type="match status" value="1"/>
</dbReference>
<keyword evidence="5" id="KW-1185">Reference proteome</keyword>
<dbReference type="Gene3D" id="1.10.1240.40">
    <property type="entry name" value="ENT domain"/>
    <property type="match status" value="1"/>
</dbReference>
<comment type="subcellular location">
    <subcellularLocation>
        <location evidence="1">Nucleus</location>
    </subcellularLocation>
</comment>
<dbReference type="InterPro" id="IPR036142">
    <property type="entry name" value="ENT_dom-like_sf"/>
</dbReference>
<dbReference type="OrthoDB" id="663550at2759"/>
<dbReference type="SMART" id="SM00743">
    <property type="entry name" value="Agenet"/>
    <property type="match status" value="2"/>
</dbReference>
<dbReference type="EMBL" id="JXTB01000165">
    <property type="protein sequence ID" value="PON56915.1"/>
    <property type="molecule type" value="Genomic_DNA"/>
</dbReference>
<dbReference type="GO" id="GO:0005634">
    <property type="term" value="C:nucleus"/>
    <property type="evidence" value="ECO:0007669"/>
    <property type="project" value="UniProtKB-SubCell"/>
</dbReference>